<keyword evidence="5" id="KW-1185">Reference proteome</keyword>
<feature type="domain" description="DnaB/C C-terminal" evidence="3">
    <location>
        <begin position="300"/>
        <end position="364"/>
    </location>
</feature>
<dbReference type="Gene3D" id="1.10.10.630">
    <property type="entry name" value="DnaD domain-like"/>
    <property type="match status" value="2"/>
</dbReference>
<dbReference type="InterPro" id="IPR053162">
    <property type="entry name" value="DnaD"/>
</dbReference>
<comment type="caution">
    <text evidence="4">The sequence shown here is derived from an EMBL/GenBank/DDBJ whole genome shotgun (WGS) entry which is preliminary data.</text>
</comment>
<evidence type="ECO:0000313" key="5">
    <source>
        <dbReference type="Proteomes" id="UP000637513"/>
    </source>
</evidence>
<dbReference type="SUPFAM" id="SSF158499">
    <property type="entry name" value="DnaD domain-like"/>
    <property type="match status" value="2"/>
</dbReference>
<dbReference type="PANTHER" id="PTHR37293:SF5">
    <property type="entry name" value="DNA REPLICATION PROTEIN"/>
    <property type="match status" value="1"/>
</dbReference>
<dbReference type="NCBIfam" id="TIGR01446">
    <property type="entry name" value="DnaD_dom"/>
    <property type="match status" value="2"/>
</dbReference>
<evidence type="ECO:0000256" key="1">
    <source>
        <dbReference type="ARBA" id="ARBA00093462"/>
    </source>
</evidence>
<dbReference type="InterPro" id="IPR036388">
    <property type="entry name" value="WH-like_DNA-bd_sf"/>
</dbReference>
<dbReference type="PANTHER" id="PTHR37293">
    <property type="entry name" value="PHAGE REPLICATION PROTEIN-RELATED"/>
    <property type="match status" value="1"/>
</dbReference>
<feature type="region of interest" description="Disordered" evidence="2">
    <location>
        <begin position="108"/>
        <end position="128"/>
    </location>
</feature>
<dbReference type="InterPro" id="IPR006343">
    <property type="entry name" value="DnaB/C_C"/>
</dbReference>
<comment type="similarity">
    <text evidence="1">Belongs to the DnaB/DnaD family.</text>
</comment>
<proteinExistence type="inferred from homology"/>
<name>A0ABR7MWU8_9FIRM</name>
<organism evidence="4 5">
    <name type="scientific">Jutongia hominis</name>
    <dbReference type="NCBI Taxonomy" id="2763664"/>
    <lineage>
        <taxon>Bacteria</taxon>
        <taxon>Bacillati</taxon>
        <taxon>Bacillota</taxon>
        <taxon>Clostridia</taxon>
        <taxon>Lachnospirales</taxon>
        <taxon>Lachnospiraceae</taxon>
        <taxon>Jutongia</taxon>
    </lineage>
</organism>
<sequence>MDQVLLCSSQIPLTTSISNTFIKKYMLNANGSYVKVYLYLSMCIQSDIHGLSISSLADRMENTEKDVLRALQYWEKKNLLTLQYNESNDDICGILLLNPETADQTISVTASDETPSNEISFDEPSSYTKPVSMPEDFQANTLSALKADTYTTSVDQTDSLSSMETATTEAVARKDEDAQPLPVDDTETKEIVITQEQTERVAKDDDFSWTRLIVESYLDRPITTKEADLLIYLFDTLHFSKDLILYLYEYCCSIHKTNINYVQAVAFSWDKNNVKTPDDAQELSHQYNECHSAICKALGLNRMLGSIESQYIDRWQNEWQMDLAVILNACNRTILTIQKPDFKYLNGILENWHKHNVHTLQDVQVCDDNYNKKKANNTRDNKPAIQKSNNRNQFHAFEQRNTSAAEIDQLEKMLLKR</sequence>
<dbReference type="EMBL" id="JACRSW010000040">
    <property type="protein sequence ID" value="MBC8558267.1"/>
    <property type="molecule type" value="Genomic_DNA"/>
</dbReference>
<gene>
    <name evidence="4" type="ORF">H8700_11225</name>
</gene>
<dbReference type="Gene3D" id="1.10.10.10">
    <property type="entry name" value="Winged helix-like DNA-binding domain superfamily/Winged helix DNA-binding domain"/>
    <property type="match status" value="1"/>
</dbReference>
<evidence type="ECO:0000313" key="4">
    <source>
        <dbReference type="EMBL" id="MBC8558267.1"/>
    </source>
</evidence>
<dbReference type="Proteomes" id="UP000637513">
    <property type="component" value="Unassembled WGS sequence"/>
</dbReference>
<evidence type="ECO:0000256" key="2">
    <source>
        <dbReference type="SAM" id="MobiDB-lite"/>
    </source>
</evidence>
<dbReference type="Pfam" id="PF07261">
    <property type="entry name" value="DnaB_2"/>
    <property type="match status" value="2"/>
</dbReference>
<dbReference type="RefSeq" id="WP_249305701.1">
    <property type="nucleotide sequence ID" value="NZ_JACRSW010000040.1"/>
</dbReference>
<reference evidence="4 5" key="1">
    <citation type="submission" date="2020-08" db="EMBL/GenBank/DDBJ databases">
        <title>Genome public.</title>
        <authorList>
            <person name="Liu C."/>
            <person name="Sun Q."/>
        </authorList>
    </citation>
    <scope>NUCLEOTIDE SEQUENCE [LARGE SCALE GENOMIC DNA]</scope>
    <source>
        <strain evidence="4 5">BX3</strain>
    </source>
</reference>
<protein>
    <submittedName>
        <fullName evidence="4">DnaD domain protein</fullName>
    </submittedName>
</protein>
<feature type="domain" description="DnaB/C C-terminal" evidence="3">
    <location>
        <begin position="214"/>
        <end position="282"/>
    </location>
</feature>
<dbReference type="InterPro" id="IPR034829">
    <property type="entry name" value="DnaD-like_sf"/>
</dbReference>
<evidence type="ECO:0000259" key="3">
    <source>
        <dbReference type="Pfam" id="PF07261"/>
    </source>
</evidence>
<accession>A0ABR7MWU8</accession>